<dbReference type="PANTHER" id="PTHR33021">
    <property type="entry name" value="BLUE COPPER PROTEIN"/>
    <property type="match status" value="1"/>
</dbReference>
<proteinExistence type="predicted"/>
<dbReference type="Gene3D" id="2.60.40.420">
    <property type="entry name" value="Cupredoxins - blue copper proteins"/>
    <property type="match status" value="1"/>
</dbReference>
<feature type="compositionally biased region" description="Polar residues" evidence="1">
    <location>
        <begin position="137"/>
        <end position="154"/>
    </location>
</feature>
<evidence type="ECO:0000259" key="4">
    <source>
        <dbReference type="PROSITE" id="PS51485"/>
    </source>
</evidence>
<keyword evidence="6" id="KW-1185">Reference proteome</keyword>
<name>A0ABQ8HFC3_9ROSI</name>
<dbReference type="InterPro" id="IPR008972">
    <property type="entry name" value="Cupredoxin"/>
</dbReference>
<dbReference type="SUPFAM" id="SSF49503">
    <property type="entry name" value="Cupredoxins"/>
    <property type="match status" value="1"/>
</dbReference>
<keyword evidence="3" id="KW-0732">Signal</keyword>
<dbReference type="Pfam" id="PF02298">
    <property type="entry name" value="Cu_bind_like"/>
    <property type="match status" value="1"/>
</dbReference>
<feature type="chain" id="PRO_5046142932" description="Phytocyanin domain-containing protein" evidence="3">
    <location>
        <begin position="23"/>
        <end position="187"/>
    </location>
</feature>
<evidence type="ECO:0000313" key="5">
    <source>
        <dbReference type="EMBL" id="KAH7557324.1"/>
    </source>
</evidence>
<sequence length="187" mass="20010">MAKMFLVHVLLALLGMALTSNAATTYMVGDNSGWDISTDLDTWATDKKFQVGDVLVFQYSSSNSVSEVTKKNFDSCNTTNVLNTYSNGNTTVPLTKPGDRYFISGDKLYCLGGMKLHVSVEGDGQASTSPIGAPQGQPDSNLPRPTSKNNNPAALVPTSSAFSLTGRNSFFVASLGFMATILWVVYV</sequence>
<evidence type="ECO:0000256" key="3">
    <source>
        <dbReference type="SAM" id="SignalP"/>
    </source>
</evidence>
<feature type="signal peptide" evidence="3">
    <location>
        <begin position="1"/>
        <end position="22"/>
    </location>
</feature>
<keyword evidence="2" id="KW-0472">Membrane</keyword>
<keyword evidence="2" id="KW-0812">Transmembrane</keyword>
<evidence type="ECO:0000256" key="1">
    <source>
        <dbReference type="SAM" id="MobiDB-lite"/>
    </source>
</evidence>
<dbReference type="CDD" id="cd04216">
    <property type="entry name" value="Phytocyanin"/>
    <property type="match status" value="1"/>
</dbReference>
<dbReference type="PROSITE" id="PS51485">
    <property type="entry name" value="PHYTOCYANIN"/>
    <property type="match status" value="1"/>
</dbReference>
<dbReference type="PANTHER" id="PTHR33021:SF70">
    <property type="entry name" value="PHYTOCYANIN DOMAIN-CONTAINING PROTEIN"/>
    <property type="match status" value="1"/>
</dbReference>
<reference evidence="5 6" key="1">
    <citation type="submission" date="2021-02" db="EMBL/GenBank/DDBJ databases">
        <title>Plant Genome Project.</title>
        <authorList>
            <person name="Zhang R.-G."/>
        </authorList>
    </citation>
    <scope>NUCLEOTIDE SEQUENCE [LARGE SCALE GENOMIC DNA]</scope>
    <source>
        <tissue evidence="5">Leaves</tissue>
    </source>
</reference>
<feature type="transmembrane region" description="Helical" evidence="2">
    <location>
        <begin position="169"/>
        <end position="186"/>
    </location>
</feature>
<dbReference type="InterPro" id="IPR003245">
    <property type="entry name" value="Phytocyanin_dom"/>
</dbReference>
<dbReference type="InterPro" id="IPR039391">
    <property type="entry name" value="Phytocyanin-like"/>
</dbReference>
<dbReference type="EMBL" id="JAFEMO010000011">
    <property type="protein sequence ID" value="KAH7557324.1"/>
    <property type="molecule type" value="Genomic_DNA"/>
</dbReference>
<evidence type="ECO:0000256" key="2">
    <source>
        <dbReference type="SAM" id="Phobius"/>
    </source>
</evidence>
<protein>
    <recommendedName>
        <fullName evidence="4">Phytocyanin domain-containing protein</fullName>
    </recommendedName>
</protein>
<comment type="caution">
    <text evidence="5">The sequence shown here is derived from an EMBL/GenBank/DDBJ whole genome shotgun (WGS) entry which is preliminary data.</text>
</comment>
<evidence type="ECO:0000313" key="6">
    <source>
        <dbReference type="Proteomes" id="UP000827721"/>
    </source>
</evidence>
<accession>A0ABQ8HFC3</accession>
<feature type="region of interest" description="Disordered" evidence="1">
    <location>
        <begin position="122"/>
        <end position="154"/>
    </location>
</feature>
<keyword evidence="2" id="KW-1133">Transmembrane helix</keyword>
<gene>
    <name evidence="5" type="ORF">JRO89_XS11G0120300</name>
</gene>
<organism evidence="5 6">
    <name type="scientific">Xanthoceras sorbifolium</name>
    <dbReference type="NCBI Taxonomy" id="99658"/>
    <lineage>
        <taxon>Eukaryota</taxon>
        <taxon>Viridiplantae</taxon>
        <taxon>Streptophyta</taxon>
        <taxon>Embryophyta</taxon>
        <taxon>Tracheophyta</taxon>
        <taxon>Spermatophyta</taxon>
        <taxon>Magnoliopsida</taxon>
        <taxon>eudicotyledons</taxon>
        <taxon>Gunneridae</taxon>
        <taxon>Pentapetalae</taxon>
        <taxon>rosids</taxon>
        <taxon>malvids</taxon>
        <taxon>Sapindales</taxon>
        <taxon>Sapindaceae</taxon>
        <taxon>Xanthoceroideae</taxon>
        <taxon>Xanthoceras</taxon>
    </lineage>
</organism>
<feature type="domain" description="Phytocyanin" evidence="4">
    <location>
        <begin position="24"/>
        <end position="122"/>
    </location>
</feature>
<dbReference type="Proteomes" id="UP000827721">
    <property type="component" value="Unassembled WGS sequence"/>
</dbReference>